<feature type="domain" description="Biotin and thiamin synthesis-associated" evidence="7">
    <location>
        <begin position="276"/>
        <end position="383"/>
    </location>
</feature>
<organism evidence="8 9">
    <name type="scientific">Porphyromonas uenonis 60-3</name>
    <dbReference type="NCBI Taxonomy" id="596327"/>
    <lineage>
        <taxon>Bacteria</taxon>
        <taxon>Pseudomonadati</taxon>
        <taxon>Bacteroidota</taxon>
        <taxon>Bacteroidia</taxon>
        <taxon>Bacteroidales</taxon>
        <taxon>Porphyromonadaceae</taxon>
        <taxon>Porphyromonas</taxon>
    </lineage>
</organism>
<dbReference type="SFLD" id="SFLDF00319">
    <property type="entry name" value="Fe_hydrogenase_maturase_(HydG"/>
    <property type="match status" value="1"/>
</dbReference>
<dbReference type="Pfam" id="PF06968">
    <property type="entry name" value="BATS"/>
    <property type="match status" value="1"/>
</dbReference>
<dbReference type="PANTHER" id="PTHR43583:SF2">
    <property type="entry name" value="THIAZOLE BIOSYNTHESIS PROTEIN"/>
    <property type="match status" value="1"/>
</dbReference>
<dbReference type="STRING" id="596327.PORUE0001_0688"/>
<keyword evidence="2" id="KW-0004">4Fe-4S</keyword>
<dbReference type="InterPro" id="IPR034428">
    <property type="entry name" value="ThiH/NoCL/HydG-like"/>
</dbReference>
<gene>
    <name evidence="8" type="primary">hydG</name>
    <name evidence="8" type="ORF">PORUE0001_0688</name>
</gene>
<evidence type="ECO:0000256" key="3">
    <source>
        <dbReference type="ARBA" id="ARBA00022691"/>
    </source>
</evidence>
<dbReference type="PANTHER" id="PTHR43583">
    <property type="entry name" value="2-IMINOACETATE SYNTHASE"/>
    <property type="match status" value="1"/>
</dbReference>
<dbReference type="Gene3D" id="3.20.20.70">
    <property type="entry name" value="Aldolase class I"/>
    <property type="match status" value="1"/>
</dbReference>
<dbReference type="GO" id="GO:0051539">
    <property type="term" value="F:4 iron, 4 sulfur cluster binding"/>
    <property type="evidence" value="ECO:0007669"/>
    <property type="project" value="UniProtKB-KW"/>
</dbReference>
<protein>
    <submittedName>
        <fullName evidence="8">Iron-only hydrogenase maturation rSAM protein HydG</fullName>
    </submittedName>
</protein>
<sequence length="472" mass="53599">MSYNKQSHDACDFINHDEIIDTLRYAEQHKDDEKVISDILRKATEMRGLDHREAAVLLLAEDPATRQRVSQLAEQIKLRFYGKRIVLFAPLYLSNYCINGCVYCPYHAKNRTIPRHKLTQEQIRQEVIALQDMGHKRLALEAGEDPRNNPIEYILESIQTIYSIHHKNGAIRRVNVNIAATTVEEYRMLHEAGIGTYILFQETYHKEHYEELHPRGPKSDYAYHTESMDRAMQGGIDDVGLGVLFGLSTYRYDFVGLMMHAEHLEATFGVGPHTISVPRICPADDISLESFPEAIPDDTFLHIIAVARLAVPYTGIIVSTREREAVRQRALHVGVSQISGGSRTSVGGYAQTTEAAHSEQFEVSDPRTLDEVVYWLLQQGHIPSFCTACYREGRTGDRFMSLCKSGQISNCCGPNALLTLQEYLEDYASPTTRELGLEMISQQLPTVPNERVRAIAQQRLQQIKAGERDFRF</sequence>
<dbReference type="SUPFAM" id="SSF102114">
    <property type="entry name" value="Radical SAM enzymes"/>
    <property type="match status" value="1"/>
</dbReference>
<name>C2MBK4_9PORP</name>
<dbReference type="EMBL" id="ACLR01000123">
    <property type="protein sequence ID" value="EEK16877.1"/>
    <property type="molecule type" value="Genomic_DNA"/>
</dbReference>
<dbReference type="RefSeq" id="WP_007365215.1">
    <property type="nucleotide sequence ID" value="NZ_ACLR01000123.1"/>
</dbReference>
<dbReference type="SFLD" id="SFLDS00029">
    <property type="entry name" value="Radical_SAM"/>
    <property type="match status" value="1"/>
</dbReference>
<evidence type="ECO:0000313" key="9">
    <source>
        <dbReference type="Proteomes" id="UP000003303"/>
    </source>
</evidence>
<dbReference type="SFLD" id="SFLDG01060">
    <property type="entry name" value="BATS_domain_containing"/>
    <property type="match status" value="1"/>
</dbReference>
<evidence type="ECO:0000256" key="6">
    <source>
        <dbReference type="ARBA" id="ARBA00023014"/>
    </source>
</evidence>
<accession>C2MBK4</accession>
<evidence type="ECO:0000256" key="1">
    <source>
        <dbReference type="ARBA" id="ARBA00001966"/>
    </source>
</evidence>
<keyword evidence="4" id="KW-0479">Metal-binding</keyword>
<comment type="cofactor">
    <cofactor evidence="1">
        <name>[4Fe-4S] cluster</name>
        <dbReference type="ChEBI" id="CHEBI:49883"/>
    </cofactor>
</comment>
<comment type="caution">
    <text evidence="8">The sequence shown here is derived from an EMBL/GenBank/DDBJ whole genome shotgun (WGS) entry which is preliminary data.</text>
</comment>
<dbReference type="GO" id="GO:0046872">
    <property type="term" value="F:metal ion binding"/>
    <property type="evidence" value="ECO:0007669"/>
    <property type="project" value="UniProtKB-KW"/>
</dbReference>
<dbReference type="Proteomes" id="UP000003303">
    <property type="component" value="Unassembled WGS sequence"/>
</dbReference>
<keyword evidence="9" id="KW-1185">Reference proteome</keyword>
<keyword evidence="5" id="KW-0408">Iron</keyword>
<evidence type="ECO:0000256" key="4">
    <source>
        <dbReference type="ARBA" id="ARBA00022723"/>
    </source>
</evidence>
<dbReference type="OrthoDB" id="9801120at2"/>
<dbReference type="GO" id="GO:0003824">
    <property type="term" value="F:catalytic activity"/>
    <property type="evidence" value="ECO:0007669"/>
    <property type="project" value="InterPro"/>
</dbReference>
<dbReference type="SMART" id="SM00876">
    <property type="entry name" value="BATS"/>
    <property type="match status" value="1"/>
</dbReference>
<keyword evidence="3" id="KW-0949">S-adenosyl-L-methionine</keyword>
<dbReference type="GO" id="GO:0042364">
    <property type="term" value="P:water-soluble vitamin biosynthetic process"/>
    <property type="evidence" value="ECO:0007669"/>
    <property type="project" value="UniProtKB-ARBA"/>
</dbReference>
<dbReference type="InterPro" id="IPR007197">
    <property type="entry name" value="rSAM"/>
</dbReference>
<dbReference type="InterPro" id="IPR013785">
    <property type="entry name" value="Aldolase_TIM"/>
</dbReference>
<dbReference type="InterPro" id="IPR058240">
    <property type="entry name" value="rSAM_sf"/>
</dbReference>
<proteinExistence type="predicted"/>
<dbReference type="eggNOG" id="COG0502">
    <property type="taxonomic scope" value="Bacteria"/>
</dbReference>
<evidence type="ECO:0000256" key="5">
    <source>
        <dbReference type="ARBA" id="ARBA00023004"/>
    </source>
</evidence>
<dbReference type="Pfam" id="PF04055">
    <property type="entry name" value="Radical_SAM"/>
    <property type="match status" value="1"/>
</dbReference>
<reference evidence="8 9" key="1">
    <citation type="submission" date="2009-04" db="EMBL/GenBank/DDBJ databases">
        <authorList>
            <person name="Sebastian Y."/>
            <person name="Madupu R."/>
            <person name="Durkin A.S."/>
            <person name="Torralba M."/>
            <person name="Methe B."/>
            <person name="Sutton G.G."/>
            <person name="Strausberg R.L."/>
            <person name="Nelson K.E."/>
        </authorList>
    </citation>
    <scope>NUCLEOTIDE SEQUENCE [LARGE SCALE GENOMIC DNA]</scope>
    <source>
        <strain evidence="8 9">60-3</strain>
    </source>
</reference>
<dbReference type="SFLD" id="SFLDG01081">
    <property type="entry name" value="cleavage_of_the_Ca-Cb_bond_in"/>
    <property type="match status" value="1"/>
</dbReference>
<dbReference type="GO" id="GO:0044272">
    <property type="term" value="P:sulfur compound biosynthetic process"/>
    <property type="evidence" value="ECO:0007669"/>
    <property type="project" value="UniProtKB-ARBA"/>
</dbReference>
<evidence type="ECO:0000256" key="2">
    <source>
        <dbReference type="ARBA" id="ARBA00022485"/>
    </source>
</evidence>
<dbReference type="InterPro" id="IPR024007">
    <property type="entry name" value="FeFe-hyd_mat_HydG"/>
</dbReference>
<keyword evidence="6" id="KW-0411">Iron-sulfur</keyword>
<dbReference type="NCBIfam" id="TIGR03955">
    <property type="entry name" value="rSAM_HydG"/>
    <property type="match status" value="1"/>
</dbReference>
<dbReference type="CDD" id="cd01335">
    <property type="entry name" value="Radical_SAM"/>
    <property type="match status" value="1"/>
</dbReference>
<dbReference type="AlphaFoldDB" id="C2MBK4"/>
<dbReference type="InterPro" id="IPR010722">
    <property type="entry name" value="BATS_dom"/>
</dbReference>
<evidence type="ECO:0000259" key="7">
    <source>
        <dbReference type="SMART" id="SM00876"/>
    </source>
</evidence>
<evidence type="ECO:0000313" key="8">
    <source>
        <dbReference type="EMBL" id="EEK16877.1"/>
    </source>
</evidence>